<keyword evidence="2" id="KW-1185">Reference proteome</keyword>
<sequence>MNVTLCVADGRIALKLVPEPCRVEGQDYVAIEGNSAVVIKLIGEQVFFSKQYDAITMKGDFARYYGDLAYSELDEETGRYKCVTFRARFDKEGKTDSSHPFNINVDLYLPGSKPEWVPITIDPDIKNPPPWLGGGRG</sequence>
<gene>
    <name evidence="1" type="ORF">E5222_12915</name>
</gene>
<reference evidence="1 2" key="1">
    <citation type="submission" date="2019-04" db="EMBL/GenBank/DDBJ databases">
        <title>Altererythrobacter aquimixticola sp. nov., isolated from sediment of junction between the ocean and a freshwater spring.</title>
        <authorList>
            <person name="Yoon J.-H."/>
        </authorList>
    </citation>
    <scope>NUCLEOTIDE SEQUENCE [LARGE SCALE GENOMIC DNA]</scope>
    <source>
        <strain evidence="1 2">SSKS-13</strain>
    </source>
</reference>
<comment type="caution">
    <text evidence="1">The sequence shown here is derived from an EMBL/GenBank/DDBJ whole genome shotgun (WGS) entry which is preliminary data.</text>
</comment>
<dbReference type="EMBL" id="SSHH01000003">
    <property type="protein sequence ID" value="TIX49709.1"/>
    <property type="molecule type" value="Genomic_DNA"/>
</dbReference>
<dbReference type="Pfam" id="PF20301">
    <property type="entry name" value="pNTSase1"/>
    <property type="match status" value="1"/>
</dbReference>
<name>A0A4T3EYH0_9SPHN</name>
<accession>A0A4T3EYH0</accession>
<dbReference type="Proteomes" id="UP000309389">
    <property type="component" value="Unassembled WGS sequence"/>
</dbReference>
<proteinExistence type="predicted"/>
<evidence type="ECO:0000313" key="2">
    <source>
        <dbReference type="Proteomes" id="UP000309389"/>
    </source>
</evidence>
<dbReference type="InterPro" id="IPR046875">
    <property type="entry name" value="Pred_NTSase1"/>
</dbReference>
<organism evidence="1 2">
    <name type="scientific">Alteraurantiacibacter aquimixticola</name>
    <dbReference type="NCBI Taxonomy" id="2489173"/>
    <lineage>
        <taxon>Bacteria</taxon>
        <taxon>Pseudomonadati</taxon>
        <taxon>Pseudomonadota</taxon>
        <taxon>Alphaproteobacteria</taxon>
        <taxon>Sphingomonadales</taxon>
        <taxon>Erythrobacteraceae</taxon>
        <taxon>Alteraurantiacibacter</taxon>
    </lineage>
</organism>
<evidence type="ECO:0000313" key="1">
    <source>
        <dbReference type="EMBL" id="TIX49709.1"/>
    </source>
</evidence>
<protein>
    <submittedName>
        <fullName evidence="1">Uncharacterized protein</fullName>
    </submittedName>
</protein>
<dbReference type="AlphaFoldDB" id="A0A4T3EYH0"/>
<dbReference type="OrthoDB" id="7473731at2"/>